<evidence type="ECO:0000256" key="2">
    <source>
        <dbReference type="ARBA" id="ARBA00008305"/>
    </source>
</evidence>
<comment type="function">
    <text evidence="9">Phosphorylates Ins(1,3,4,5,6)P5 at position 2 to form Ins(1,2,3,4,5,6)P6 (InsP6 or phytate).</text>
</comment>
<comment type="similarity">
    <text evidence="2">Belongs to the IPK1 type 1 family.</text>
</comment>
<organism evidence="11 12">
    <name type="scientific">Aplosporella prunicola CBS 121167</name>
    <dbReference type="NCBI Taxonomy" id="1176127"/>
    <lineage>
        <taxon>Eukaryota</taxon>
        <taxon>Fungi</taxon>
        <taxon>Dikarya</taxon>
        <taxon>Ascomycota</taxon>
        <taxon>Pezizomycotina</taxon>
        <taxon>Dothideomycetes</taxon>
        <taxon>Dothideomycetes incertae sedis</taxon>
        <taxon>Botryosphaeriales</taxon>
        <taxon>Aplosporellaceae</taxon>
        <taxon>Aplosporella</taxon>
    </lineage>
</organism>
<evidence type="ECO:0000256" key="8">
    <source>
        <dbReference type="ARBA" id="ARBA00022840"/>
    </source>
</evidence>
<dbReference type="AlphaFoldDB" id="A0A6A6B682"/>
<evidence type="ECO:0000313" key="12">
    <source>
        <dbReference type="Proteomes" id="UP000799438"/>
    </source>
</evidence>
<dbReference type="PANTHER" id="PTHR14456:SF2">
    <property type="entry name" value="INOSITOL-PENTAKISPHOSPHATE 2-KINASE"/>
    <property type="match status" value="1"/>
</dbReference>
<dbReference type="Pfam" id="PF06090">
    <property type="entry name" value="Ins_P5_2-kin"/>
    <property type="match status" value="1"/>
</dbReference>
<dbReference type="InterPro" id="IPR009286">
    <property type="entry name" value="Ins_P5_2-kin"/>
</dbReference>
<accession>A0A6A6B682</accession>
<comment type="function">
    <text evidence="1">Has kinase activity and phosphorylates inositol-1,3,4,5,6-pentakisphosphate (Ins(1,3,4,5,6)P5) to produce 1,2,3,4,5,6-hexakisphosphate (InsP6), also known as phytate.</text>
</comment>
<evidence type="ECO:0000313" key="11">
    <source>
        <dbReference type="EMBL" id="KAF2139148.1"/>
    </source>
</evidence>
<dbReference type="OrthoDB" id="272370at2759"/>
<keyword evidence="6 9" id="KW-0547">Nucleotide-binding</keyword>
<keyword evidence="12" id="KW-1185">Reference proteome</keyword>
<evidence type="ECO:0000256" key="7">
    <source>
        <dbReference type="ARBA" id="ARBA00022777"/>
    </source>
</evidence>
<dbReference type="GO" id="GO:0005634">
    <property type="term" value="C:nucleus"/>
    <property type="evidence" value="ECO:0007669"/>
    <property type="project" value="TreeGrafter"/>
</dbReference>
<gene>
    <name evidence="11" type="ORF">K452DRAFT_81440</name>
</gene>
<dbReference type="RefSeq" id="XP_033394861.1">
    <property type="nucleotide sequence ID" value="XM_033547186.1"/>
</dbReference>
<dbReference type="GO" id="GO:0035299">
    <property type="term" value="F:inositol-1,3,4,5,6-pentakisphosphate 2-kinase activity"/>
    <property type="evidence" value="ECO:0007669"/>
    <property type="project" value="UniProtKB-EC"/>
</dbReference>
<proteinExistence type="inferred from homology"/>
<evidence type="ECO:0000256" key="3">
    <source>
        <dbReference type="ARBA" id="ARBA00012023"/>
    </source>
</evidence>
<dbReference type="EMBL" id="ML995494">
    <property type="protein sequence ID" value="KAF2139148.1"/>
    <property type="molecule type" value="Genomic_DNA"/>
</dbReference>
<feature type="region of interest" description="Disordered" evidence="10">
    <location>
        <begin position="357"/>
        <end position="381"/>
    </location>
</feature>
<dbReference type="GO" id="GO:0005524">
    <property type="term" value="F:ATP binding"/>
    <property type="evidence" value="ECO:0007669"/>
    <property type="project" value="UniProtKB-KW"/>
</dbReference>
<dbReference type="GO" id="GO:0032958">
    <property type="term" value="P:inositol phosphate biosynthetic process"/>
    <property type="evidence" value="ECO:0007669"/>
    <property type="project" value="TreeGrafter"/>
</dbReference>
<keyword evidence="8 9" id="KW-0067">ATP-binding</keyword>
<keyword evidence="7 9" id="KW-0418">Kinase</keyword>
<feature type="compositionally biased region" description="Basic and acidic residues" evidence="10">
    <location>
        <begin position="368"/>
        <end position="381"/>
    </location>
</feature>
<dbReference type="EC" id="2.7.1.158" evidence="3 9"/>
<comment type="catalytic activity">
    <reaction evidence="9">
        <text>1D-myo-inositol 1,3,4,5,6-pentakisphosphate + ATP = 1D-myo-inositol hexakisphosphate + ADP + H(+)</text>
        <dbReference type="Rhea" id="RHEA:20313"/>
        <dbReference type="ChEBI" id="CHEBI:15378"/>
        <dbReference type="ChEBI" id="CHEBI:30616"/>
        <dbReference type="ChEBI" id="CHEBI:57733"/>
        <dbReference type="ChEBI" id="CHEBI:58130"/>
        <dbReference type="ChEBI" id="CHEBI:456216"/>
        <dbReference type="EC" id="2.7.1.158"/>
    </reaction>
</comment>
<evidence type="ECO:0000256" key="1">
    <source>
        <dbReference type="ARBA" id="ARBA00003979"/>
    </source>
</evidence>
<reference evidence="11" key="1">
    <citation type="journal article" date="2020" name="Stud. Mycol.">
        <title>101 Dothideomycetes genomes: a test case for predicting lifestyles and emergence of pathogens.</title>
        <authorList>
            <person name="Haridas S."/>
            <person name="Albert R."/>
            <person name="Binder M."/>
            <person name="Bloem J."/>
            <person name="Labutti K."/>
            <person name="Salamov A."/>
            <person name="Andreopoulos B."/>
            <person name="Baker S."/>
            <person name="Barry K."/>
            <person name="Bills G."/>
            <person name="Bluhm B."/>
            <person name="Cannon C."/>
            <person name="Castanera R."/>
            <person name="Culley D."/>
            <person name="Daum C."/>
            <person name="Ezra D."/>
            <person name="Gonzalez J."/>
            <person name="Henrissat B."/>
            <person name="Kuo A."/>
            <person name="Liang C."/>
            <person name="Lipzen A."/>
            <person name="Lutzoni F."/>
            <person name="Magnuson J."/>
            <person name="Mondo S."/>
            <person name="Nolan M."/>
            <person name="Ohm R."/>
            <person name="Pangilinan J."/>
            <person name="Park H.-J."/>
            <person name="Ramirez L."/>
            <person name="Alfaro M."/>
            <person name="Sun H."/>
            <person name="Tritt A."/>
            <person name="Yoshinaga Y."/>
            <person name="Zwiers L.-H."/>
            <person name="Turgeon B."/>
            <person name="Goodwin S."/>
            <person name="Spatafora J."/>
            <person name="Crous P."/>
            <person name="Grigoriev I."/>
        </authorList>
    </citation>
    <scope>NUCLEOTIDE SEQUENCE</scope>
    <source>
        <strain evidence="11">CBS 121167</strain>
    </source>
</reference>
<sequence>MLHTSSKSQRARQPRPFLITRPASLSLLTFHRWLKVAPSRYRAAARSIAISEPPASLRNEHLSPTPSLPLSNKLPSTQAMVITAYIQRHPPCMSTIIYPHSLTPTEIELEFRNEGNANVVFRISPSTPNDSPHAQQRRLEKILSPKTVKELGLYPDGEDRPITLDALLEPDWRHSNQPEQQRAYNRETAEKLAKYLARYAENGHNDPGKTGSLAAMEAVGLLTFPHRPTLLRLKKDVPFYEDSSTTYNYYMNTIRDYIPARHLVHQHLIRLSPGLIEKCNAEIKIQEKQGKRASSRLNTYIHPVDASAMIIRDMTSYDASQSVTIEFKPKWLWQSPTAPKGARRCRTCAIRAQRNSLKATKSQGNDAKGTEKGKETHGQTRTDRRALCPLALATGNKDLVRQVIERLVDDKDNYIGQVPQWLARKPSLAVPRTITKKPSFSEIVARGLPGTREALVERLLKHFTAGGEGHRVLEGLQNLQRAFDPQGILEHEPTEEFLLAMTLRDCSLYVQVHWSEDGTIESRLGDLDPKVAKGGKLEQWRETERTLIKENWYCGEDKTCLLSRHRQAPPTSASQRR</sequence>
<keyword evidence="5 9" id="KW-0808">Transferase</keyword>
<protein>
    <recommendedName>
        <fullName evidence="4 9">Inositol-pentakisphosphate 2-kinase</fullName>
        <ecNumber evidence="3 9">2.7.1.158</ecNumber>
    </recommendedName>
</protein>
<dbReference type="Proteomes" id="UP000799438">
    <property type="component" value="Unassembled WGS sequence"/>
</dbReference>
<name>A0A6A6B682_9PEZI</name>
<dbReference type="GeneID" id="54304693"/>
<evidence type="ECO:0000256" key="5">
    <source>
        <dbReference type="ARBA" id="ARBA00022679"/>
    </source>
</evidence>
<evidence type="ECO:0000256" key="4">
    <source>
        <dbReference type="ARBA" id="ARBA00014846"/>
    </source>
</evidence>
<evidence type="ECO:0000256" key="10">
    <source>
        <dbReference type="SAM" id="MobiDB-lite"/>
    </source>
</evidence>
<evidence type="ECO:0000256" key="9">
    <source>
        <dbReference type="RuleBase" id="RU364126"/>
    </source>
</evidence>
<evidence type="ECO:0000256" key="6">
    <source>
        <dbReference type="ARBA" id="ARBA00022741"/>
    </source>
</evidence>
<comment type="domain">
    <text evidence="9">The EXKPK motif is conserved in inositol-pentakisphosphate 2-kinases of both family 1 and 2.</text>
</comment>
<dbReference type="PANTHER" id="PTHR14456">
    <property type="entry name" value="INOSITOL POLYPHOSPHATE KINASE 1"/>
    <property type="match status" value="1"/>
</dbReference>